<dbReference type="InParanoid" id="A0A409YUP8"/>
<evidence type="ECO:0000256" key="2">
    <source>
        <dbReference type="ARBA" id="ARBA00022679"/>
    </source>
</evidence>
<evidence type="ECO:0000259" key="4">
    <source>
        <dbReference type="PROSITE" id="PS50405"/>
    </source>
</evidence>
<evidence type="ECO:0000313" key="5">
    <source>
        <dbReference type="EMBL" id="PPR06703.1"/>
    </source>
</evidence>
<name>A0A409YUP8_9AGAR</name>
<dbReference type="Pfam" id="PF02798">
    <property type="entry name" value="GST_N"/>
    <property type="match status" value="1"/>
</dbReference>
<dbReference type="GO" id="GO:0004364">
    <property type="term" value="F:glutathione transferase activity"/>
    <property type="evidence" value="ECO:0007669"/>
    <property type="project" value="UniProtKB-EC"/>
</dbReference>
<dbReference type="Proteomes" id="UP000284706">
    <property type="component" value="Unassembled WGS sequence"/>
</dbReference>
<dbReference type="GO" id="GO:0005737">
    <property type="term" value="C:cytoplasm"/>
    <property type="evidence" value="ECO:0007669"/>
    <property type="project" value="TreeGrafter"/>
</dbReference>
<dbReference type="SUPFAM" id="SSF47616">
    <property type="entry name" value="GST C-terminal domain-like"/>
    <property type="match status" value="1"/>
</dbReference>
<dbReference type="FunFam" id="3.40.30.10:FF:000016">
    <property type="entry name" value="Glutathione S-transferase F2"/>
    <property type="match status" value="1"/>
</dbReference>
<dbReference type="GO" id="GO:0006749">
    <property type="term" value="P:glutathione metabolic process"/>
    <property type="evidence" value="ECO:0007669"/>
    <property type="project" value="TreeGrafter"/>
</dbReference>
<dbReference type="PANTHER" id="PTHR43900:SF3">
    <property type="entry name" value="GLUTATHIONE S-TRANSFERASE RHO"/>
    <property type="match status" value="1"/>
</dbReference>
<dbReference type="PROSITE" id="PS50404">
    <property type="entry name" value="GST_NTER"/>
    <property type="match status" value="1"/>
</dbReference>
<dbReference type="InterPro" id="IPR036282">
    <property type="entry name" value="Glutathione-S-Trfase_C_sf"/>
</dbReference>
<reference evidence="5 6" key="1">
    <citation type="journal article" date="2018" name="Evol. Lett.">
        <title>Horizontal gene cluster transfer increased hallucinogenic mushroom diversity.</title>
        <authorList>
            <person name="Reynolds H.T."/>
            <person name="Vijayakumar V."/>
            <person name="Gluck-Thaler E."/>
            <person name="Korotkin H.B."/>
            <person name="Matheny P.B."/>
            <person name="Slot J.C."/>
        </authorList>
    </citation>
    <scope>NUCLEOTIDE SEQUENCE [LARGE SCALE GENOMIC DNA]</scope>
    <source>
        <strain evidence="5 6">SRW20</strain>
    </source>
</reference>
<dbReference type="InterPro" id="IPR010987">
    <property type="entry name" value="Glutathione-S-Trfase_C-like"/>
</dbReference>
<protein>
    <recommendedName>
        <fullName evidence="1">glutathione transferase</fullName>
        <ecNumber evidence="1">2.5.1.18</ecNumber>
    </recommendedName>
</protein>
<feature type="non-terminal residue" evidence="5">
    <location>
        <position position="1"/>
    </location>
</feature>
<dbReference type="SFLD" id="SFLDG00358">
    <property type="entry name" value="Main_(cytGST)"/>
    <property type="match status" value="1"/>
</dbReference>
<feature type="domain" description="GST N-terminal" evidence="3">
    <location>
        <begin position="37"/>
        <end position="118"/>
    </location>
</feature>
<dbReference type="PROSITE" id="PS50405">
    <property type="entry name" value="GST_CTER"/>
    <property type="match status" value="1"/>
</dbReference>
<dbReference type="AlphaFoldDB" id="A0A409YUP8"/>
<evidence type="ECO:0000259" key="3">
    <source>
        <dbReference type="PROSITE" id="PS50404"/>
    </source>
</evidence>
<dbReference type="InterPro" id="IPR004045">
    <property type="entry name" value="Glutathione_S-Trfase_N"/>
</dbReference>
<dbReference type="InterPro" id="IPR036249">
    <property type="entry name" value="Thioredoxin-like_sf"/>
</dbReference>
<organism evidence="5 6">
    <name type="scientific">Gymnopilus dilepis</name>
    <dbReference type="NCBI Taxonomy" id="231916"/>
    <lineage>
        <taxon>Eukaryota</taxon>
        <taxon>Fungi</taxon>
        <taxon>Dikarya</taxon>
        <taxon>Basidiomycota</taxon>
        <taxon>Agaricomycotina</taxon>
        <taxon>Agaricomycetes</taxon>
        <taxon>Agaricomycetidae</taxon>
        <taxon>Agaricales</taxon>
        <taxon>Agaricineae</taxon>
        <taxon>Hymenogastraceae</taxon>
        <taxon>Gymnopilus</taxon>
    </lineage>
</organism>
<feature type="domain" description="GST C-terminal" evidence="4">
    <location>
        <begin position="125"/>
        <end position="286"/>
    </location>
</feature>
<evidence type="ECO:0000256" key="1">
    <source>
        <dbReference type="ARBA" id="ARBA00012452"/>
    </source>
</evidence>
<dbReference type="STRING" id="231916.A0A409YUP8"/>
<dbReference type="SUPFAM" id="SSF52833">
    <property type="entry name" value="Thioredoxin-like"/>
    <property type="match status" value="1"/>
</dbReference>
<keyword evidence="2" id="KW-0808">Transferase</keyword>
<evidence type="ECO:0000313" key="6">
    <source>
        <dbReference type="Proteomes" id="UP000284706"/>
    </source>
</evidence>
<dbReference type="OrthoDB" id="249703at2759"/>
<dbReference type="GO" id="GO:0043295">
    <property type="term" value="F:glutathione binding"/>
    <property type="evidence" value="ECO:0007669"/>
    <property type="project" value="TreeGrafter"/>
</dbReference>
<keyword evidence="6" id="KW-1185">Reference proteome</keyword>
<gene>
    <name evidence="5" type="ORF">CVT26_001369</name>
</gene>
<proteinExistence type="predicted"/>
<sequence length="290" mass="32965">ISTGAFNNWNTHLLGRSPRAVALTSAGLNAVELVVSMVLKLHGAVRSSATRRAAVVLVEKQVPFEFIVIDTPNKEQKTLEYMKKQPFGQIPLLDDNGFLLYESRAIGRYIAEKYLNQGLPLIPSELRAKALFEQAASSEVANFEFHASQLWKEVVKRLRVGQQPDAERVQQLLVELSSKMDVYDEILSKQRYLAGNVGHFSILLHCQLTRLFPKNITLVDFFPLPYGFSPMIEGSGIIEHDIIERRPHLNRWFKEMSSRNSWAVVKDGVKSFKCVSRSDRNKDTPFQHIN</sequence>
<dbReference type="EC" id="2.5.1.18" evidence="1"/>
<dbReference type="SFLD" id="SFLDS00019">
    <property type="entry name" value="Glutathione_Transferase_(cytos"/>
    <property type="match status" value="1"/>
</dbReference>
<comment type="caution">
    <text evidence="5">The sequence shown here is derived from an EMBL/GenBank/DDBJ whole genome shotgun (WGS) entry which is preliminary data.</text>
</comment>
<dbReference type="Gene3D" id="1.20.1050.10">
    <property type="match status" value="1"/>
</dbReference>
<dbReference type="InterPro" id="IPR040079">
    <property type="entry name" value="Glutathione_S-Trfase"/>
</dbReference>
<accession>A0A409YUP8</accession>
<dbReference type="PANTHER" id="PTHR43900">
    <property type="entry name" value="GLUTATHIONE S-TRANSFERASE RHO"/>
    <property type="match status" value="1"/>
</dbReference>
<dbReference type="EMBL" id="NHYE01000255">
    <property type="protein sequence ID" value="PPR06703.1"/>
    <property type="molecule type" value="Genomic_DNA"/>
</dbReference>
<dbReference type="Gene3D" id="3.40.30.10">
    <property type="entry name" value="Glutaredoxin"/>
    <property type="match status" value="1"/>
</dbReference>